<keyword evidence="2" id="KW-1185">Reference proteome</keyword>
<name>A0A1B0ACJ8_GLOPL</name>
<reference evidence="1" key="2">
    <citation type="submission" date="2020-05" db="UniProtKB">
        <authorList>
            <consortium name="EnsemblMetazoa"/>
        </authorList>
    </citation>
    <scope>IDENTIFICATION</scope>
    <source>
        <strain evidence="1">IAEA</strain>
    </source>
</reference>
<dbReference type="Proteomes" id="UP000092445">
    <property type="component" value="Unassembled WGS sequence"/>
</dbReference>
<protein>
    <submittedName>
        <fullName evidence="1">Uncharacterized protein</fullName>
    </submittedName>
</protein>
<dbReference type="EnsemblMetazoa" id="GPAI041200-RA">
    <property type="protein sequence ID" value="GPAI041200-PA"/>
    <property type="gene ID" value="GPAI041200"/>
</dbReference>
<evidence type="ECO:0000313" key="2">
    <source>
        <dbReference type="Proteomes" id="UP000092445"/>
    </source>
</evidence>
<accession>A0A1B0ACJ8</accession>
<reference evidence="2" key="1">
    <citation type="submission" date="2014-03" db="EMBL/GenBank/DDBJ databases">
        <authorList>
            <person name="Aksoy S."/>
            <person name="Warren W."/>
            <person name="Wilson R.K."/>
        </authorList>
    </citation>
    <scope>NUCLEOTIDE SEQUENCE [LARGE SCALE GENOMIC DNA]</scope>
    <source>
        <strain evidence="2">IAEA</strain>
    </source>
</reference>
<proteinExistence type="predicted"/>
<sequence length="155" mass="17893">MEWLELRGETSYVQLIYINSEPWSTYSEIQFASKISSDNGKYNCIVFDLPANVLTTTVDIFHIFSSNNKYDKEYSGKIASIKEAMILYSRPYTDCLERTVGNLFLPTRDIHEDFTKLSGNIAELKRYLHYTGVIVEVVIAHEDDSEIPLPLQIRQ</sequence>
<dbReference type="VEuPathDB" id="VectorBase:GPAI041200"/>
<dbReference type="AlphaFoldDB" id="A0A1B0ACJ8"/>
<evidence type="ECO:0000313" key="1">
    <source>
        <dbReference type="EnsemblMetazoa" id="GPAI041200-PA"/>
    </source>
</evidence>
<organism evidence="1 2">
    <name type="scientific">Glossina pallidipes</name>
    <name type="common">Tsetse fly</name>
    <dbReference type="NCBI Taxonomy" id="7398"/>
    <lineage>
        <taxon>Eukaryota</taxon>
        <taxon>Metazoa</taxon>
        <taxon>Ecdysozoa</taxon>
        <taxon>Arthropoda</taxon>
        <taxon>Hexapoda</taxon>
        <taxon>Insecta</taxon>
        <taxon>Pterygota</taxon>
        <taxon>Neoptera</taxon>
        <taxon>Endopterygota</taxon>
        <taxon>Diptera</taxon>
        <taxon>Brachycera</taxon>
        <taxon>Muscomorpha</taxon>
        <taxon>Hippoboscoidea</taxon>
        <taxon>Glossinidae</taxon>
        <taxon>Glossina</taxon>
    </lineage>
</organism>